<dbReference type="InterPro" id="IPR001878">
    <property type="entry name" value="Znf_CCHC"/>
</dbReference>
<feature type="compositionally biased region" description="Basic and acidic residues" evidence="3">
    <location>
        <begin position="1"/>
        <end position="12"/>
    </location>
</feature>
<dbReference type="Gramene" id="GBG61313">
    <property type="protein sequence ID" value="GBG61313"/>
    <property type="gene ID" value="CBR_g20348"/>
</dbReference>
<feature type="compositionally biased region" description="Polar residues" evidence="3">
    <location>
        <begin position="73"/>
        <end position="89"/>
    </location>
</feature>
<dbReference type="EMBL" id="BFEA01000019">
    <property type="protein sequence ID" value="GBG61313.1"/>
    <property type="molecule type" value="Genomic_DNA"/>
</dbReference>
<reference evidence="5 6" key="1">
    <citation type="journal article" date="2018" name="Cell">
        <title>The Chara Genome: Secondary Complexity and Implications for Plant Terrestrialization.</title>
        <authorList>
            <person name="Nishiyama T."/>
            <person name="Sakayama H."/>
            <person name="Vries J.D."/>
            <person name="Buschmann H."/>
            <person name="Saint-Marcoux D."/>
            <person name="Ullrich K.K."/>
            <person name="Haas F.B."/>
            <person name="Vanderstraeten L."/>
            <person name="Becker D."/>
            <person name="Lang D."/>
            <person name="Vosolsobe S."/>
            <person name="Rombauts S."/>
            <person name="Wilhelmsson P.K.I."/>
            <person name="Janitza P."/>
            <person name="Kern R."/>
            <person name="Heyl A."/>
            <person name="Rumpler F."/>
            <person name="Villalobos L.I.A.C."/>
            <person name="Clay J.M."/>
            <person name="Skokan R."/>
            <person name="Toyoda A."/>
            <person name="Suzuki Y."/>
            <person name="Kagoshima H."/>
            <person name="Schijlen E."/>
            <person name="Tajeshwar N."/>
            <person name="Catarino B."/>
            <person name="Hetherington A.J."/>
            <person name="Saltykova A."/>
            <person name="Bonnot C."/>
            <person name="Breuninger H."/>
            <person name="Symeonidi A."/>
            <person name="Radhakrishnan G.V."/>
            <person name="Van Nieuwerburgh F."/>
            <person name="Deforce D."/>
            <person name="Chang C."/>
            <person name="Karol K.G."/>
            <person name="Hedrich R."/>
            <person name="Ulvskov P."/>
            <person name="Glockner G."/>
            <person name="Delwiche C.F."/>
            <person name="Petrasek J."/>
            <person name="Van de Peer Y."/>
            <person name="Friml J."/>
            <person name="Beilby M."/>
            <person name="Dolan L."/>
            <person name="Kohara Y."/>
            <person name="Sugano S."/>
            <person name="Fujiyama A."/>
            <person name="Delaux P.-M."/>
            <person name="Quint M."/>
            <person name="TheiBen G."/>
            <person name="Hagemann M."/>
            <person name="Harholt J."/>
            <person name="Dunand C."/>
            <person name="Zachgo S."/>
            <person name="Langdale J."/>
            <person name="Maumus F."/>
            <person name="Straeten D.V.D."/>
            <person name="Gould S.B."/>
            <person name="Rensing S.A."/>
        </authorList>
    </citation>
    <scope>NUCLEOTIDE SEQUENCE [LARGE SCALE GENOMIC DNA]</scope>
    <source>
        <strain evidence="5 6">S276</strain>
    </source>
</reference>
<accession>A0A388JU77</accession>
<proteinExistence type="predicted"/>
<keyword evidence="6" id="KW-1185">Reference proteome</keyword>
<evidence type="ECO:0000259" key="4">
    <source>
        <dbReference type="PROSITE" id="PS50158"/>
    </source>
</evidence>
<feature type="region of interest" description="Disordered" evidence="3">
    <location>
        <begin position="1"/>
        <end position="24"/>
    </location>
</feature>
<gene>
    <name evidence="5" type="ORF">CBR_g20348</name>
</gene>
<sequence>MSESSESRESMERGGGGGLPPDNRKCYKCGESGHFIRDCAEFWQAKAQGLMFIPSSQVNTQACTGRPAVVGTNTMARRSRSAESGNEKSATGEDMNALMREYFVQMAEERRLRVEREAEEVRLRQEAEERRIKENRRLQRQEERLRLEEERDTRLLRIVWSEMRKDREEERARYKRKGKGAARMSVRNEAMEAEKEKLRRLIAPKILEPAEEAEDEELLSLRRMAARLNLVEKRKRGPDIPIGNSPPMVTPEKKLNTKLTEETKARIEPLKSEQGADYGSASTPSKIDLSLKHISASCGVGGKERFEQECQNFYDSLSIEELKEACRREKVTYGKKELAIRRLVIRRAAIAYDPVVIPLPSTPCTGTRSTKGVVIKEVKDVEADEFSDSDESYFEEGSE</sequence>
<organism evidence="5 6">
    <name type="scientific">Chara braunii</name>
    <name type="common">Braun's stonewort</name>
    <dbReference type="NCBI Taxonomy" id="69332"/>
    <lineage>
        <taxon>Eukaryota</taxon>
        <taxon>Viridiplantae</taxon>
        <taxon>Streptophyta</taxon>
        <taxon>Charophyceae</taxon>
        <taxon>Charales</taxon>
        <taxon>Characeae</taxon>
        <taxon>Chara</taxon>
    </lineage>
</organism>
<dbReference type="PROSITE" id="PS50158">
    <property type="entry name" value="ZF_CCHC"/>
    <property type="match status" value="1"/>
</dbReference>
<dbReference type="AlphaFoldDB" id="A0A388JU77"/>
<evidence type="ECO:0000256" key="1">
    <source>
        <dbReference type="PROSITE-ProRule" id="PRU00047"/>
    </source>
</evidence>
<dbReference type="Gene3D" id="4.10.60.10">
    <property type="entry name" value="Zinc finger, CCHC-type"/>
    <property type="match status" value="1"/>
</dbReference>
<dbReference type="GO" id="GO:0008270">
    <property type="term" value="F:zinc ion binding"/>
    <property type="evidence" value="ECO:0007669"/>
    <property type="project" value="UniProtKB-KW"/>
</dbReference>
<name>A0A388JU77_CHABU</name>
<keyword evidence="1" id="KW-0479">Metal-binding</keyword>
<dbReference type="SUPFAM" id="SSF57756">
    <property type="entry name" value="Retrovirus zinc finger-like domains"/>
    <property type="match status" value="1"/>
</dbReference>
<keyword evidence="1" id="KW-0862">Zinc</keyword>
<comment type="caution">
    <text evidence="5">The sequence shown here is derived from an EMBL/GenBank/DDBJ whole genome shotgun (WGS) entry which is preliminary data.</text>
</comment>
<dbReference type="Pfam" id="PF00098">
    <property type="entry name" value="zf-CCHC"/>
    <property type="match status" value="1"/>
</dbReference>
<evidence type="ECO:0000313" key="5">
    <source>
        <dbReference type="EMBL" id="GBG61313.1"/>
    </source>
</evidence>
<keyword evidence="2" id="KW-0175">Coiled coil</keyword>
<feature type="region of interest" description="Disordered" evidence="3">
    <location>
        <begin position="73"/>
        <end position="92"/>
    </location>
</feature>
<dbReference type="InterPro" id="IPR036875">
    <property type="entry name" value="Znf_CCHC_sf"/>
</dbReference>
<feature type="coiled-coil region" evidence="2">
    <location>
        <begin position="104"/>
        <end position="151"/>
    </location>
</feature>
<evidence type="ECO:0000256" key="3">
    <source>
        <dbReference type="SAM" id="MobiDB-lite"/>
    </source>
</evidence>
<dbReference type="SMART" id="SM00343">
    <property type="entry name" value="ZnF_C2HC"/>
    <property type="match status" value="1"/>
</dbReference>
<protein>
    <recommendedName>
        <fullName evidence="4">CCHC-type domain-containing protein</fullName>
    </recommendedName>
</protein>
<evidence type="ECO:0000313" key="6">
    <source>
        <dbReference type="Proteomes" id="UP000265515"/>
    </source>
</evidence>
<evidence type="ECO:0000256" key="2">
    <source>
        <dbReference type="SAM" id="Coils"/>
    </source>
</evidence>
<feature type="domain" description="CCHC-type" evidence="4">
    <location>
        <begin position="24"/>
        <end position="41"/>
    </location>
</feature>
<dbReference type="GO" id="GO:0003676">
    <property type="term" value="F:nucleic acid binding"/>
    <property type="evidence" value="ECO:0007669"/>
    <property type="project" value="InterPro"/>
</dbReference>
<keyword evidence="1" id="KW-0863">Zinc-finger</keyword>
<dbReference type="Proteomes" id="UP000265515">
    <property type="component" value="Unassembled WGS sequence"/>
</dbReference>